<dbReference type="PANTHER" id="PTHR23402:SF1">
    <property type="entry name" value="PYROGLUTAMYL-PEPTIDASE I"/>
    <property type="match status" value="1"/>
</dbReference>
<comment type="similarity">
    <text evidence="1">Belongs to the peptidase C15 family.</text>
</comment>
<evidence type="ECO:0000313" key="6">
    <source>
        <dbReference type="Proteomes" id="UP000193411"/>
    </source>
</evidence>
<gene>
    <name evidence="5" type="ORF">BCR44DRAFT_1435069</name>
</gene>
<organism evidence="5 6">
    <name type="scientific">Catenaria anguillulae PL171</name>
    <dbReference type="NCBI Taxonomy" id="765915"/>
    <lineage>
        <taxon>Eukaryota</taxon>
        <taxon>Fungi</taxon>
        <taxon>Fungi incertae sedis</taxon>
        <taxon>Blastocladiomycota</taxon>
        <taxon>Blastocladiomycetes</taxon>
        <taxon>Blastocladiales</taxon>
        <taxon>Catenariaceae</taxon>
        <taxon>Catenaria</taxon>
    </lineage>
</organism>
<comment type="caution">
    <text evidence="5">The sequence shown here is derived from an EMBL/GenBank/DDBJ whole genome shotgun (WGS) entry which is preliminary data.</text>
</comment>
<keyword evidence="4" id="KW-0788">Thiol protease</keyword>
<keyword evidence="6" id="KW-1185">Reference proteome</keyword>
<accession>A0A1Y2HPP7</accession>
<dbReference type="Proteomes" id="UP000193411">
    <property type="component" value="Unassembled WGS sequence"/>
</dbReference>
<evidence type="ECO:0000256" key="4">
    <source>
        <dbReference type="ARBA" id="ARBA00022807"/>
    </source>
</evidence>
<evidence type="ECO:0000256" key="3">
    <source>
        <dbReference type="ARBA" id="ARBA00022801"/>
    </source>
</evidence>
<dbReference type="Pfam" id="PF01470">
    <property type="entry name" value="Peptidase_C15"/>
    <property type="match status" value="1"/>
</dbReference>
<name>A0A1Y2HPP7_9FUNG</name>
<dbReference type="AlphaFoldDB" id="A0A1Y2HPP7"/>
<dbReference type="InterPro" id="IPR016125">
    <property type="entry name" value="Peptidase_C15-like"/>
</dbReference>
<dbReference type="SUPFAM" id="SSF53182">
    <property type="entry name" value="Pyrrolidone carboxyl peptidase (pyroglutamate aminopeptidase)"/>
    <property type="match status" value="1"/>
</dbReference>
<evidence type="ECO:0000256" key="1">
    <source>
        <dbReference type="ARBA" id="ARBA00006641"/>
    </source>
</evidence>
<keyword evidence="3" id="KW-0378">Hydrolase</keyword>
<dbReference type="InterPro" id="IPR036440">
    <property type="entry name" value="Peptidase_C15-like_sf"/>
</dbReference>
<evidence type="ECO:0000256" key="2">
    <source>
        <dbReference type="ARBA" id="ARBA00022670"/>
    </source>
</evidence>
<dbReference type="Gene3D" id="3.40.630.20">
    <property type="entry name" value="Peptidase C15, pyroglutamyl peptidase I-like"/>
    <property type="match status" value="1"/>
</dbReference>
<protein>
    <recommendedName>
        <fullName evidence="7">Peptidase C15, pyroglutamyl peptidase I-like protein</fullName>
    </recommendedName>
</protein>
<feature type="non-terminal residue" evidence="5">
    <location>
        <position position="231"/>
    </location>
</feature>
<dbReference type="OrthoDB" id="407146at2759"/>
<dbReference type="GO" id="GO:0006508">
    <property type="term" value="P:proteolysis"/>
    <property type="evidence" value="ECO:0007669"/>
    <property type="project" value="UniProtKB-KW"/>
</dbReference>
<proteinExistence type="inferred from homology"/>
<reference evidence="5 6" key="1">
    <citation type="submission" date="2016-07" db="EMBL/GenBank/DDBJ databases">
        <title>Pervasive Adenine N6-methylation of Active Genes in Fungi.</title>
        <authorList>
            <consortium name="DOE Joint Genome Institute"/>
            <person name="Mondo S.J."/>
            <person name="Dannebaum R.O."/>
            <person name="Kuo R.C."/>
            <person name="Labutti K."/>
            <person name="Haridas S."/>
            <person name="Kuo A."/>
            <person name="Salamov A."/>
            <person name="Ahrendt S.R."/>
            <person name="Lipzen A."/>
            <person name="Sullivan W."/>
            <person name="Andreopoulos W.B."/>
            <person name="Clum A."/>
            <person name="Lindquist E."/>
            <person name="Daum C."/>
            <person name="Ramamoorthy G.K."/>
            <person name="Gryganskyi A."/>
            <person name="Culley D."/>
            <person name="Magnuson J.K."/>
            <person name="James T.Y."/>
            <person name="O'Malley M.A."/>
            <person name="Stajich J.E."/>
            <person name="Spatafora J.W."/>
            <person name="Visel A."/>
            <person name="Grigoriev I.V."/>
        </authorList>
    </citation>
    <scope>NUCLEOTIDE SEQUENCE [LARGE SCALE GENOMIC DNA]</scope>
    <source>
        <strain evidence="5 6">PL171</strain>
    </source>
</reference>
<evidence type="ECO:0008006" key="7">
    <source>
        <dbReference type="Google" id="ProtNLM"/>
    </source>
</evidence>
<evidence type="ECO:0000313" key="5">
    <source>
        <dbReference type="EMBL" id="ORZ35092.1"/>
    </source>
</evidence>
<dbReference type="PANTHER" id="PTHR23402">
    <property type="entry name" value="PROTEASE FAMILY C15 PYROGLUTAMYL-PEPTIDASE I-RELATED"/>
    <property type="match status" value="1"/>
</dbReference>
<keyword evidence="2" id="KW-0645">Protease</keyword>
<sequence length="231" mass="25171">MKNHSTILVTGFGPFLHHTTNPSNLAVAHLTSTLTAPAGARLVTLPKLEVAYAAVRDALPLAWAEHRPAFTLHVGVGLAGKFRLERFARNTGYWSHDVRGEYVGPTVASMPALMRPANRAAAKLMPELNQKARAVAEDDALDVYETKLDLPRMVAALSSVTGKEVEVSEDAGQYLCDFTYTSSMYLSGKHDGGDHDGHKCQGRALFLHVPPVGEPYTQDEINDFVVKAVEY</sequence>
<dbReference type="GO" id="GO:0008234">
    <property type="term" value="F:cysteine-type peptidase activity"/>
    <property type="evidence" value="ECO:0007669"/>
    <property type="project" value="UniProtKB-KW"/>
</dbReference>
<dbReference type="EMBL" id="MCFL01000024">
    <property type="protein sequence ID" value="ORZ35092.1"/>
    <property type="molecule type" value="Genomic_DNA"/>
</dbReference>